<gene>
    <name evidence="1" type="ORF">LIER_21095</name>
</gene>
<reference evidence="1 2" key="1">
    <citation type="submission" date="2024-01" db="EMBL/GenBank/DDBJ databases">
        <title>The complete chloroplast genome sequence of Lithospermum erythrorhizon: insights into the phylogenetic relationship among Boraginaceae species and the maternal lineages of purple gromwells.</title>
        <authorList>
            <person name="Okada T."/>
            <person name="Watanabe K."/>
        </authorList>
    </citation>
    <scope>NUCLEOTIDE SEQUENCE [LARGE SCALE GENOMIC DNA]</scope>
</reference>
<organism evidence="1 2">
    <name type="scientific">Lithospermum erythrorhizon</name>
    <name type="common">Purple gromwell</name>
    <name type="synonym">Lithospermum officinale var. erythrorhizon</name>
    <dbReference type="NCBI Taxonomy" id="34254"/>
    <lineage>
        <taxon>Eukaryota</taxon>
        <taxon>Viridiplantae</taxon>
        <taxon>Streptophyta</taxon>
        <taxon>Embryophyta</taxon>
        <taxon>Tracheophyta</taxon>
        <taxon>Spermatophyta</taxon>
        <taxon>Magnoliopsida</taxon>
        <taxon>eudicotyledons</taxon>
        <taxon>Gunneridae</taxon>
        <taxon>Pentapetalae</taxon>
        <taxon>asterids</taxon>
        <taxon>lamiids</taxon>
        <taxon>Boraginales</taxon>
        <taxon>Boraginaceae</taxon>
        <taxon>Boraginoideae</taxon>
        <taxon>Lithospermeae</taxon>
        <taxon>Lithospermum</taxon>
    </lineage>
</organism>
<name>A0AAV3QRE0_LITER</name>
<proteinExistence type="predicted"/>
<dbReference type="PANTHER" id="PTHR47273">
    <property type="entry name" value="EXPRESSED PROTEIN"/>
    <property type="match status" value="1"/>
</dbReference>
<keyword evidence="2" id="KW-1185">Reference proteome</keyword>
<dbReference type="Pfam" id="PF01190">
    <property type="entry name" value="Pollen_Ole_e_1"/>
    <property type="match status" value="1"/>
</dbReference>
<sequence>MMSHIFAGSCKTVIKMMKKYHHHPILLLFIVGCFMIEKVKGRLNPLVNLSTREELVHVAGYGEEKLSTVIITGQVLCLSSCVDAQGHQLPQPISGASVVVLCGHGKKKKEWASSITDAYGDFFIDLPSHLHAIPNLEKFCYVIVNKIPRNNKNMLNCINNSSLTIPKKHKRRNIKLISIDDGIRTYTTESIQIISKPNTHDDARKIIISSN</sequence>
<evidence type="ECO:0008006" key="3">
    <source>
        <dbReference type="Google" id="ProtNLM"/>
    </source>
</evidence>
<dbReference type="PANTHER" id="PTHR47273:SF6">
    <property type="entry name" value="POLLEN OLE E 1 ALLERGEN AND EXTENSIN FAMILY PROTEIN"/>
    <property type="match status" value="1"/>
</dbReference>
<dbReference type="AlphaFoldDB" id="A0AAV3QRE0"/>
<accession>A0AAV3QRE0</accession>
<dbReference type="EMBL" id="BAABME010005490">
    <property type="protein sequence ID" value="GAA0165781.1"/>
    <property type="molecule type" value="Genomic_DNA"/>
</dbReference>
<dbReference type="Proteomes" id="UP001454036">
    <property type="component" value="Unassembled WGS sequence"/>
</dbReference>
<evidence type="ECO:0000313" key="1">
    <source>
        <dbReference type="EMBL" id="GAA0165781.1"/>
    </source>
</evidence>
<comment type="caution">
    <text evidence="1">The sequence shown here is derived from an EMBL/GenBank/DDBJ whole genome shotgun (WGS) entry which is preliminary data.</text>
</comment>
<protein>
    <recommendedName>
        <fullName evidence="3">Pollen Ole e 1 allergen and extensin family protein</fullName>
    </recommendedName>
</protein>
<evidence type="ECO:0000313" key="2">
    <source>
        <dbReference type="Proteomes" id="UP001454036"/>
    </source>
</evidence>